<keyword evidence="2" id="KW-1133">Transmembrane helix</keyword>
<feature type="compositionally biased region" description="Low complexity" evidence="1">
    <location>
        <begin position="205"/>
        <end position="246"/>
    </location>
</feature>
<feature type="region of interest" description="Disordered" evidence="1">
    <location>
        <begin position="177"/>
        <end position="264"/>
    </location>
</feature>
<name>A0AAW0SV86_SCYPA</name>
<proteinExistence type="predicted"/>
<evidence type="ECO:0000313" key="3">
    <source>
        <dbReference type="EMBL" id="KAK8378899.1"/>
    </source>
</evidence>
<protein>
    <submittedName>
        <fullName evidence="3">Uncharacterized protein</fullName>
    </submittedName>
</protein>
<accession>A0AAW0SV86</accession>
<keyword evidence="4" id="KW-1185">Reference proteome</keyword>
<reference evidence="3 4" key="1">
    <citation type="submission" date="2023-03" db="EMBL/GenBank/DDBJ databases">
        <title>High-quality genome of Scylla paramamosain provides insights in environmental adaptation.</title>
        <authorList>
            <person name="Zhang L."/>
        </authorList>
    </citation>
    <scope>NUCLEOTIDE SEQUENCE [LARGE SCALE GENOMIC DNA]</scope>
    <source>
        <strain evidence="3">LZ_2023a</strain>
        <tissue evidence="3">Muscle</tissue>
    </source>
</reference>
<sequence length="332" mass="35778">MNEALICCEDIIESCSESDGLNTFQVWLMGLEGVYSHLCVDDEDLDLITGMAHLSLLVFFSLFLFHHSFSSDSLMVEARSDLLMIRVCVCVCVVTDLLQESNCFRLKKFITCVEDRANLTHVADLLTTQLDLHECNMLQVSVAACIEDAEKNKKKCRGKADVVKEALIVFFSSTACGHRPPPPPSPSPVPCIPPTAGTSAGGRDTTNSNKTTSNTTTTTTTYIGSEVTTTTTTPVTSKTKSTKVTSFPNQASTRGTPSSTNRPAACQQTQDLAKSGTPTASTVVVTVLVTLVLVGLAGMLLLKRGVLTIRTDFDRRLAGLNDGESSSGYDRF</sequence>
<feature type="transmembrane region" description="Helical" evidence="2">
    <location>
        <begin position="283"/>
        <end position="302"/>
    </location>
</feature>
<dbReference type="AlphaFoldDB" id="A0AAW0SV86"/>
<evidence type="ECO:0000256" key="2">
    <source>
        <dbReference type="SAM" id="Phobius"/>
    </source>
</evidence>
<dbReference type="EMBL" id="JARAKH010000044">
    <property type="protein sequence ID" value="KAK8378899.1"/>
    <property type="molecule type" value="Genomic_DNA"/>
</dbReference>
<comment type="caution">
    <text evidence="3">The sequence shown here is derived from an EMBL/GenBank/DDBJ whole genome shotgun (WGS) entry which is preliminary data.</text>
</comment>
<feature type="compositionally biased region" description="Pro residues" evidence="1">
    <location>
        <begin position="179"/>
        <end position="193"/>
    </location>
</feature>
<organism evidence="3 4">
    <name type="scientific">Scylla paramamosain</name>
    <name type="common">Mud crab</name>
    <dbReference type="NCBI Taxonomy" id="85552"/>
    <lineage>
        <taxon>Eukaryota</taxon>
        <taxon>Metazoa</taxon>
        <taxon>Ecdysozoa</taxon>
        <taxon>Arthropoda</taxon>
        <taxon>Crustacea</taxon>
        <taxon>Multicrustacea</taxon>
        <taxon>Malacostraca</taxon>
        <taxon>Eumalacostraca</taxon>
        <taxon>Eucarida</taxon>
        <taxon>Decapoda</taxon>
        <taxon>Pleocyemata</taxon>
        <taxon>Brachyura</taxon>
        <taxon>Eubrachyura</taxon>
        <taxon>Portunoidea</taxon>
        <taxon>Portunidae</taxon>
        <taxon>Portuninae</taxon>
        <taxon>Scylla</taxon>
    </lineage>
</organism>
<gene>
    <name evidence="3" type="ORF">O3P69_009557</name>
</gene>
<evidence type="ECO:0000256" key="1">
    <source>
        <dbReference type="SAM" id="MobiDB-lite"/>
    </source>
</evidence>
<dbReference type="Proteomes" id="UP001487740">
    <property type="component" value="Unassembled WGS sequence"/>
</dbReference>
<keyword evidence="2" id="KW-0812">Transmembrane</keyword>
<evidence type="ECO:0000313" key="4">
    <source>
        <dbReference type="Proteomes" id="UP001487740"/>
    </source>
</evidence>
<feature type="compositionally biased region" description="Polar residues" evidence="1">
    <location>
        <begin position="247"/>
        <end position="264"/>
    </location>
</feature>
<keyword evidence="2" id="KW-0472">Membrane</keyword>